<organism evidence="5 6">
    <name type="scientific">Pleodorina starrii</name>
    <dbReference type="NCBI Taxonomy" id="330485"/>
    <lineage>
        <taxon>Eukaryota</taxon>
        <taxon>Viridiplantae</taxon>
        <taxon>Chlorophyta</taxon>
        <taxon>core chlorophytes</taxon>
        <taxon>Chlorophyceae</taxon>
        <taxon>CS clade</taxon>
        <taxon>Chlamydomonadales</taxon>
        <taxon>Volvocaceae</taxon>
        <taxon>Pleodorina</taxon>
    </lineage>
</organism>
<feature type="region of interest" description="Disordered" evidence="4">
    <location>
        <begin position="1"/>
        <end position="202"/>
    </location>
</feature>
<feature type="compositionally biased region" description="Low complexity" evidence="4">
    <location>
        <begin position="431"/>
        <end position="444"/>
    </location>
</feature>
<dbReference type="Proteomes" id="UP001165080">
    <property type="component" value="Unassembled WGS sequence"/>
</dbReference>
<evidence type="ECO:0000313" key="6">
    <source>
        <dbReference type="Proteomes" id="UP001165080"/>
    </source>
</evidence>
<dbReference type="InterPro" id="IPR051644">
    <property type="entry name" value="TRAMP_AT-DNA-binding"/>
</dbReference>
<feature type="compositionally biased region" description="Pro residues" evidence="4">
    <location>
        <begin position="29"/>
        <end position="38"/>
    </location>
</feature>
<feature type="compositionally biased region" description="Basic and acidic residues" evidence="4">
    <location>
        <begin position="609"/>
        <end position="621"/>
    </location>
</feature>
<reference evidence="5 6" key="1">
    <citation type="journal article" date="2023" name="Commun. Biol.">
        <title>Reorganization of the ancestral sex-determining regions during the evolution of trioecy in Pleodorina starrii.</title>
        <authorList>
            <person name="Takahashi K."/>
            <person name="Suzuki S."/>
            <person name="Kawai-Toyooka H."/>
            <person name="Yamamoto K."/>
            <person name="Hamaji T."/>
            <person name="Ootsuki R."/>
            <person name="Yamaguchi H."/>
            <person name="Kawachi M."/>
            <person name="Higashiyama T."/>
            <person name="Nozaki H."/>
        </authorList>
    </citation>
    <scope>NUCLEOTIDE SEQUENCE [LARGE SCALE GENOMIC DNA]</scope>
    <source>
        <strain evidence="5 6">NIES-4479</strain>
    </source>
</reference>
<comment type="caution">
    <text evidence="5">The sequence shown here is derived from an EMBL/GenBank/DDBJ whole genome shotgun (WGS) entry which is preliminary data.</text>
</comment>
<keyword evidence="2" id="KW-0677">Repeat</keyword>
<feature type="compositionally biased region" description="Basic and acidic residues" evidence="4">
    <location>
        <begin position="180"/>
        <end position="190"/>
    </location>
</feature>
<dbReference type="GO" id="GO:0071031">
    <property type="term" value="P:nuclear mRNA surveillance of mRNA 3'-end processing"/>
    <property type="evidence" value="ECO:0007669"/>
    <property type="project" value="TreeGrafter"/>
</dbReference>
<feature type="compositionally biased region" description="Low complexity" evidence="4">
    <location>
        <begin position="92"/>
        <end position="125"/>
    </location>
</feature>
<feature type="compositionally biased region" description="Basic and acidic residues" evidence="4">
    <location>
        <begin position="305"/>
        <end position="327"/>
    </location>
</feature>
<feature type="compositionally biased region" description="Basic and acidic residues" evidence="4">
    <location>
        <begin position="687"/>
        <end position="697"/>
    </location>
</feature>
<dbReference type="GO" id="GO:0071036">
    <property type="term" value="P:nuclear polyadenylation-dependent snoRNA catabolic process"/>
    <property type="evidence" value="ECO:0007669"/>
    <property type="project" value="TreeGrafter"/>
</dbReference>
<evidence type="ECO:0000256" key="2">
    <source>
        <dbReference type="ARBA" id="ARBA00022737"/>
    </source>
</evidence>
<name>A0A9W6FAY2_9CHLO</name>
<dbReference type="GO" id="GO:0031499">
    <property type="term" value="C:TRAMP complex"/>
    <property type="evidence" value="ECO:0007669"/>
    <property type="project" value="TreeGrafter"/>
</dbReference>
<feature type="compositionally biased region" description="Low complexity" evidence="4">
    <location>
        <begin position="482"/>
        <end position="495"/>
    </location>
</feature>
<protein>
    <submittedName>
        <fullName evidence="5">Uncharacterized protein</fullName>
    </submittedName>
</protein>
<feature type="compositionally biased region" description="Low complexity" evidence="4">
    <location>
        <begin position="364"/>
        <end position="373"/>
    </location>
</feature>
<feature type="region of interest" description="Disordered" evidence="4">
    <location>
        <begin position="286"/>
        <end position="542"/>
    </location>
</feature>
<dbReference type="GO" id="GO:0003723">
    <property type="term" value="F:RNA binding"/>
    <property type="evidence" value="ECO:0007669"/>
    <property type="project" value="TreeGrafter"/>
</dbReference>
<feature type="compositionally biased region" description="Gly residues" evidence="4">
    <location>
        <begin position="789"/>
        <end position="800"/>
    </location>
</feature>
<evidence type="ECO:0000256" key="1">
    <source>
        <dbReference type="ARBA" id="ARBA00004123"/>
    </source>
</evidence>
<dbReference type="EMBL" id="BRXU01000062">
    <property type="protein sequence ID" value="GLC62280.1"/>
    <property type="molecule type" value="Genomic_DNA"/>
</dbReference>
<gene>
    <name evidence="5" type="primary">PLEST010733</name>
    <name evidence="5" type="ORF">PLESTB_001865600</name>
</gene>
<feature type="compositionally biased region" description="Gly residues" evidence="4">
    <location>
        <begin position="846"/>
        <end position="860"/>
    </location>
</feature>
<feature type="compositionally biased region" description="Pro residues" evidence="4">
    <location>
        <begin position="413"/>
        <end position="430"/>
    </location>
</feature>
<feature type="compositionally biased region" description="Gly residues" evidence="4">
    <location>
        <begin position="622"/>
        <end position="632"/>
    </location>
</feature>
<dbReference type="GO" id="GO:0071037">
    <property type="term" value="P:nuclear polyadenylation-dependent snRNA catabolic process"/>
    <property type="evidence" value="ECO:0007669"/>
    <property type="project" value="TreeGrafter"/>
</dbReference>
<dbReference type="GO" id="GO:0071035">
    <property type="term" value="P:nuclear polyadenylation-dependent rRNA catabolic process"/>
    <property type="evidence" value="ECO:0007669"/>
    <property type="project" value="TreeGrafter"/>
</dbReference>
<dbReference type="AlphaFoldDB" id="A0A9W6FAY2"/>
<evidence type="ECO:0000256" key="4">
    <source>
        <dbReference type="SAM" id="MobiDB-lite"/>
    </source>
</evidence>
<feature type="region of interest" description="Disordered" evidence="4">
    <location>
        <begin position="603"/>
        <end position="706"/>
    </location>
</feature>
<sequence>MHSIKGRCRVADCTSGVSATGGPLGAPAAPRPSVPPSCPGGTGTATCLDHRSRGTAVSARASPNSSNRARSDDSAARTTNATGGPKFASSKQQQQQPQQQQRQQQQQQQRQPQAWQGARQQTEQQQPERRPPSRGGGFGASGPAQSRAKGNVAQGAADSDDDADADADGDGDAGIANGFRDGRRGGRGGDNDDGGGGVDVRRQRMIREAIEGARRTEGKLAGEAIVRTPPKPGGGGGKVAGKVTFLLSPVEVAREVLDQAERDARELSRRTIHPALVQAQGRRFQSLDPLGLGSGSGFGGAWEGEGEHGHEQQGAKQEQEQEQEQKKGAGGPAGHGAAGRSGGGRGSGKFLHDFRHEDEDVAQGGPAAGAAAAGRRRAPPSPKYRFLVVSMSDGDRSEAPLADAEPDIAPRTAAPPPPPPSPPSPPPLPSTQPQRHQQPHQARTGQQDAATSGPWTQGRAATAPPQPEQRVQRPAAPSPSPQKQQQQQGQQQGQRQRQHQQRQEAQTRRGTPPVAVEEAEDAAEAGRAEGDAEEVEVEEVGLARRQRYDYRLRLDPARSVGGMAGALVQATSRHLVVLSEVMGSDDLYHAVKVVATARTFISQQQQQQQEKHQQEKEKEKGAAGGGGGGNGRRQGPHTTRQQQQRGRQGTTTSRAEEQSPGGDSDLALQVLLPKQPYIRPRTGYGSDRSRRGDSGSHEDDDDDEGERRVWRLYSHRVPAALENGAALVEPPVRLYVSRTSDARELAKQLGPAVVREGRVALMAAGRDAVVTALAAVVRTRSWLASRAGAGSGGEAGGTDAGPGPRPRPPRTEGLLPAPSPAPALPGFVPSLGADLDVALYPTWRGPEGGGEGAGDGGGGEPSSSASLRTLQLVVQLCRGARPDLPVLGADQLVAPPAPAGQ</sequence>
<proteinExistence type="predicted"/>
<keyword evidence="3" id="KW-0539">Nucleus</keyword>
<feature type="region of interest" description="Disordered" evidence="4">
    <location>
        <begin position="842"/>
        <end position="866"/>
    </location>
</feature>
<evidence type="ECO:0000256" key="3">
    <source>
        <dbReference type="ARBA" id="ARBA00023242"/>
    </source>
</evidence>
<dbReference type="GO" id="GO:0071039">
    <property type="term" value="P:nuclear polyadenylation-dependent CUT catabolic process"/>
    <property type="evidence" value="ECO:0007669"/>
    <property type="project" value="TreeGrafter"/>
</dbReference>
<comment type="subcellular location">
    <subcellularLocation>
        <location evidence="1">Nucleus</location>
    </subcellularLocation>
</comment>
<evidence type="ECO:0000313" key="5">
    <source>
        <dbReference type="EMBL" id="GLC62280.1"/>
    </source>
</evidence>
<feature type="compositionally biased region" description="Gly residues" evidence="4">
    <location>
        <begin position="292"/>
        <end position="303"/>
    </location>
</feature>
<dbReference type="OrthoDB" id="551144at2759"/>
<feature type="compositionally biased region" description="Polar residues" evidence="4">
    <location>
        <begin position="445"/>
        <end position="455"/>
    </location>
</feature>
<accession>A0A9W6FAY2</accession>
<keyword evidence="6" id="KW-1185">Reference proteome</keyword>
<dbReference type="PANTHER" id="PTHR46543:SF2">
    <property type="entry name" value="AGAP013096-PA"/>
    <property type="match status" value="1"/>
</dbReference>
<feature type="compositionally biased region" description="Low complexity" evidence="4">
    <location>
        <begin position="56"/>
        <end position="68"/>
    </location>
</feature>
<feature type="region of interest" description="Disordered" evidence="4">
    <location>
        <begin position="785"/>
        <end position="827"/>
    </location>
</feature>
<feature type="compositionally biased region" description="Acidic residues" evidence="4">
    <location>
        <begin position="158"/>
        <end position="171"/>
    </location>
</feature>
<feature type="compositionally biased region" description="Low complexity" evidence="4">
    <location>
        <begin position="636"/>
        <end position="652"/>
    </location>
</feature>
<dbReference type="PANTHER" id="PTHR46543">
    <property type="entry name" value="ZINC FINGER CCHC DOMAIN-CONTAINING PROTEIN 7"/>
    <property type="match status" value="1"/>
</dbReference>
<feature type="compositionally biased region" description="Gly residues" evidence="4">
    <location>
        <begin position="328"/>
        <end position="347"/>
    </location>
</feature>
<dbReference type="GO" id="GO:0071038">
    <property type="term" value="P:TRAMP-dependent tRNA surveillance pathway"/>
    <property type="evidence" value="ECO:0007669"/>
    <property type="project" value="TreeGrafter"/>
</dbReference>